<dbReference type="OrthoDB" id="3536438at2759"/>
<feature type="compositionally biased region" description="Polar residues" evidence="1">
    <location>
        <begin position="15"/>
        <end position="51"/>
    </location>
</feature>
<dbReference type="Proteomes" id="UP000566819">
    <property type="component" value="Unassembled WGS sequence"/>
</dbReference>
<organism evidence="2 3">
    <name type="scientific">Cudoniella acicularis</name>
    <dbReference type="NCBI Taxonomy" id="354080"/>
    <lineage>
        <taxon>Eukaryota</taxon>
        <taxon>Fungi</taxon>
        <taxon>Dikarya</taxon>
        <taxon>Ascomycota</taxon>
        <taxon>Pezizomycotina</taxon>
        <taxon>Leotiomycetes</taxon>
        <taxon>Helotiales</taxon>
        <taxon>Tricladiaceae</taxon>
        <taxon>Cudoniella</taxon>
    </lineage>
</organism>
<protein>
    <submittedName>
        <fullName evidence="2">Uncharacterized protein</fullName>
    </submittedName>
</protein>
<dbReference type="EMBL" id="JAAMPI010001678">
    <property type="protein sequence ID" value="KAF4624358.1"/>
    <property type="molecule type" value="Genomic_DNA"/>
</dbReference>
<comment type="caution">
    <text evidence="2">The sequence shown here is derived from an EMBL/GenBank/DDBJ whole genome shotgun (WGS) entry which is preliminary data.</text>
</comment>
<accession>A0A8H4VVQ0</accession>
<dbReference type="AlphaFoldDB" id="A0A8H4VVQ0"/>
<feature type="region of interest" description="Disordered" evidence="1">
    <location>
        <begin position="1"/>
        <end position="55"/>
    </location>
</feature>
<name>A0A8H4VVQ0_9HELO</name>
<feature type="compositionally biased region" description="Basic and acidic residues" evidence="1">
    <location>
        <begin position="1"/>
        <end position="12"/>
    </location>
</feature>
<proteinExistence type="predicted"/>
<sequence>MGRNAEEEHGREPSISISPSTQLLQQAPQDSPSLKTDSIPTQSYRRTTSPFTPLIDTLPRHKQKRIFGIIGGIQSGIRSVRQQTNDLQHQLDLLQSELGIDTEDDNGDR</sequence>
<evidence type="ECO:0000313" key="3">
    <source>
        <dbReference type="Proteomes" id="UP000566819"/>
    </source>
</evidence>
<gene>
    <name evidence="2" type="ORF">G7Y89_g13813</name>
</gene>
<reference evidence="2 3" key="1">
    <citation type="submission" date="2020-03" db="EMBL/GenBank/DDBJ databases">
        <title>Draft Genome Sequence of Cudoniella acicularis.</title>
        <authorList>
            <person name="Buettner E."/>
            <person name="Kellner H."/>
        </authorList>
    </citation>
    <scope>NUCLEOTIDE SEQUENCE [LARGE SCALE GENOMIC DNA]</scope>
    <source>
        <strain evidence="2 3">DSM 108380</strain>
    </source>
</reference>
<evidence type="ECO:0000256" key="1">
    <source>
        <dbReference type="SAM" id="MobiDB-lite"/>
    </source>
</evidence>
<evidence type="ECO:0000313" key="2">
    <source>
        <dbReference type="EMBL" id="KAF4624358.1"/>
    </source>
</evidence>
<keyword evidence="3" id="KW-1185">Reference proteome</keyword>